<feature type="domain" description="ORC1/DEAH AAA+ ATPase" evidence="1">
    <location>
        <begin position="125"/>
        <end position="235"/>
    </location>
</feature>
<dbReference type="GO" id="GO:0016887">
    <property type="term" value="F:ATP hydrolysis activity"/>
    <property type="evidence" value="ECO:0007669"/>
    <property type="project" value="InterPro"/>
</dbReference>
<dbReference type="HOGENOM" id="CLU_579667_0_0_3"/>
<name>E0UMH5_GLOV7</name>
<organism evidence="2 3">
    <name type="scientific">Gloeothece verrucosa (strain PCC 7822)</name>
    <name type="common">Cyanothece sp. (strain PCC 7822)</name>
    <dbReference type="NCBI Taxonomy" id="497965"/>
    <lineage>
        <taxon>Bacteria</taxon>
        <taxon>Bacillati</taxon>
        <taxon>Cyanobacteriota</taxon>
        <taxon>Cyanophyceae</taxon>
        <taxon>Oscillatoriophycideae</taxon>
        <taxon>Chroococcales</taxon>
        <taxon>Aphanothecaceae</taxon>
        <taxon>Gloeothece</taxon>
        <taxon>Gloeothece verrucosa</taxon>
    </lineage>
</organism>
<dbReference type="PRINTS" id="PR00364">
    <property type="entry name" value="DISEASERSIST"/>
</dbReference>
<dbReference type="SUPFAM" id="SSF52540">
    <property type="entry name" value="P-loop containing nucleoside triphosphate hydrolases"/>
    <property type="match status" value="1"/>
</dbReference>
<reference evidence="3" key="1">
    <citation type="journal article" date="2011" name="MBio">
        <title>Novel metabolic attributes of the genus Cyanothece, comprising a group of unicellular nitrogen-fixing Cyanobacteria.</title>
        <authorList>
            <person name="Bandyopadhyay A."/>
            <person name="Elvitigala T."/>
            <person name="Welsh E."/>
            <person name="Stockel J."/>
            <person name="Liberton M."/>
            <person name="Min H."/>
            <person name="Sherman L.A."/>
            <person name="Pakrasi H.B."/>
        </authorList>
    </citation>
    <scope>NUCLEOTIDE SEQUENCE [LARGE SCALE GENOMIC DNA]</scope>
    <source>
        <strain evidence="3">PCC 7822</strain>
        <plasmid evidence="3">Cy782202</plasmid>
    </source>
</reference>
<accession>E0UMH5</accession>
<evidence type="ECO:0000313" key="3">
    <source>
        <dbReference type="Proteomes" id="UP000008206"/>
    </source>
</evidence>
<proteinExistence type="predicted"/>
<dbReference type="OrthoDB" id="525952at2"/>
<protein>
    <recommendedName>
        <fullName evidence="1">ORC1/DEAH AAA+ ATPase domain-containing protein</fullName>
    </recommendedName>
</protein>
<dbReference type="InterPro" id="IPR027417">
    <property type="entry name" value="P-loop_NTPase"/>
</dbReference>
<keyword evidence="2" id="KW-0614">Plasmid</keyword>
<dbReference type="KEGG" id="cyj:Cyan7822_6368"/>
<dbReference type="CDD" id="cd01983">
    <property type="entry name" value="SIMIBI"/>
    <property type="match status" value="1"/>
</dbReference>
<dbReference type="Pfam" id="PF13401">
    <property type="entry name" value="AAA_22"/>
    <property type="match status" value="1"/>
</dbReference>
<dbReference type="EMBL" id="CP002200">
    <property type="protein sequence ID" value="ADN18155.1"/>
    <property type="molecule type" value="Genomic_DNA"/>
</dbReference>
<evidence type="ECO:0000259" key="1">
    <source>
        <dbReference type="Pfam" id="PF13401"/>
    </source>
</evidence>
<dbReference type="RefSeq" id="WP_013334903.1">
    <property type="nucleotide sequence ID" value="NC_014534.1"/>
</dbReference>
<evidence type="ECO:0000313" key="2">
    <source>
        <dbReference type="EMBL" id="ADN18155.1"/>
    </source>
</evidence>
<dbReference type="Gene3D" id="3.40.50.300">
    <property type="entry name" value="P-loop containing nucleotide triphosphate hydrolases"/>
    <property type="match status" value="1"/>
</dbReference>
<dbReference type="InterPro" id="IPR049945">
    <property type="entry name" value="AAA_22"/>
</dbReference>
<sequence>MKVKLSETGHEQIKTRWTQKQKEGWTREHLCTEASQFAEPDTPWKEFFNVRRYALNCTPETLDRFLRGEVIQWQGFLAFCQALNIEPSRVAELDNLLEKLTQNIAPIWVGRESVQSELLNKLKGDCRIMVITGITGIGKTALAYKLAEVLCQDGFPPEVPIDFDGFNQPDNQQSQPTAQNFTSVAIELLHRVDEPVTGTQAKNPQQLLNKLVDNLVAHRRLIWLDSVENLLEGKTEDGSNRFKDPLWRHFFQKIVEAEAFPSRIVITSQDKPADFKTFGQTNYWHIEAITGLNAEERIQLFQRLFEQAEVDLILDGTNRAHLKYIGEIYEGHPLALRLIAGDIINRLNGNIVRYWEENKDRFRRVKRMIDEAEQADINDYYKTNILSNKSEKENLIKKILEEEIQGTIDRLESFFETAYLLLIYGSVYPYFELKQAWFFQLQLYLEYEEEALELALLTLFNRYLVEIQQHPGNEIHIKQHNLIRNVAFKNLKTPKNKRDK</sequence>
<dbReference type="AlphaFoldDB" id="E0UMH5"/>
<gene>
    <name evidence="2" type="ordered locus">Cyan7822_6368</name>
</gene>
<dbReference type="Proteomes" id="UP000008206">
    <property type="component" value="Plasmid Cy782202"/>
</dbReference>
<geneLocation type="plasmid" evidence="2 3">
    <name>Cy782202</name>
</geneLocation>
<keyword evidence="3" id="KW-1185">Reference proteome</keyword>